<evidence type="ECO:0000313" key="3">
    <source>
        <dbReference type="EMBL" id="MBE1607811.1"/>
    </source>
</evidence>
<dbReference type="InterPro" id="IPR029044">
    <property type="entry name" value="Nucleotide-diphossugar_trans"/>
</dbReference>
<sequence>MSERFGVEASTRPTVTAVVVAHNGAPWLHELISGMQSQTRAPDRTVVVDTGSQDGSKEMLVGKLGGPVLDAPARIGFGAAVDRAVKALPPPGPDEWLWLLHDDCAPAPEALEALLRLRESVPEAAVVGPKVRDWPRGRRLLEFGVTIAGSGNRETGLEFGEFDQGQHDGVRDVLAVGTAGMLVRRDVFERLGGFDRRLGLFRDDVDFCWRVQRAGHRVVTCPDALVHHAEAGHRGFRRLDAVRGRPRRVDRRNAIYTLLVNSAAWMVPLIAVRLVIGSVLRILGLLVAKWPDAAYDEFRALLSAYSRPDLVVRGRRDRARQAKVSARAVRRLLPPPWIGVQHAVDALAALLSARSGTHVGSGRRARRAIESGPVAEEVEELVDDSPGAWRWLLARPPIIVVLLLVVVSLVACRNLFGAGALGGGALLPAPDSVMDLWHRAFESWHPVDLGSSRAAPPYLAVVAFLGTVLAGKAWLALDVLLLGAVPLAGLTSYFLMRRVVQTRPLRLWATVTYALLPAVTGAVAAGRLGTCVAIIVLPLVALAVLRMYGGTGAATGSWSPAWAAGLLLGVLTAFVPIGYVLALGFGIVAAVLPALYKPGIRTRIAVVLVVPPLVLLPWLPVLASNPGALLGEAGLALPGLADSDLAETSLLLGGPGGPGAAPVWMFGLLLLVALVALLRRDQGRGVLLAWGLSLAGLALGLVQSKLSVHTEWNAVSIPSWPGLAAVLVAAGWILAIVHGADGARRVFRQRSFSWRQPAIGALVVVAAAAPVLGAGWWIIRGAEQPLDRDAGAAVPPYIRSAQQSAAHPRALVVQVDGGAGRYAVLRGGAARLGDEQTGAPTATLAGLDSTVGDLVGETQREATAARLAAYGIGYVYLSAPADPGSVERLDGTPGLTRASAPQGAAAWKVDLPVGQLRILPPGSPDPRGDGTEMSDATSAQVLGIDPNGAAVTVPDGPAGRRLVLADAQDDGWRATISGQALRPTEYAGWAQAFELPATGGRLVLEHQPRLQGELLLIQGLLVLVFLVLALPTRARRDPPPLEPPGGRRSAGAASAEPRPGRRSAAQGVPVGSMAPSAGGAAGPPDPGRSREGVQP</sequence>
<dbReference type="Proteomes" id="UP000638648">
    <property type="component" value="Unassembled WGS sequence"/>
</dbReference>
<evidence type="ECO:0000256" key="1">
    <source>
        <dbReference type="SAM" id="MobiDB-lite"/>
    </source>
</evidence>
<feature type="transmembrane region" description="Helical" evidence="2">
    <location>
        <begin position="398"/>
        <end position="427"/>
    </location>
</feature>
<accession>A0A927MWM5</accession>
<dbReference type="Pfam" id="PF13641">
    <property type="entry name" value="Glyco_tranf_2_3"/>
    <property type="match status" value="1"/>
</dbReference>
<protein>
    <submittedName>
        <fullName evidence="3">GT2 family glycosyltransferase</fullName>
    </submittedName>
</protein>
<keyword evidence="2" id="KW-1133">Transmembrane helix</keyword>
<dbReference type="InterPro" id="IPR050834">
    <property type="entry name" value="Glycosyltransf_2"/>
</dbReference>
<dbReference type="Gene3D" id="3.90.550.10">
    <property type="entry name" value="Spore Coat Polysaccharide Biosynthesis Protein SpsA, Chain A"/>
    <property type="match status" value="1"/>
</dbReference>
<dbReference type="PANTHER" id="PTHR43685:SF3">
    <property type="entry name" value="SLR2126 PROTEIN"/>
    <property type="match status" value="1"/>
</dbReference>
<feature type="transmembrane region" description="Helical" evidence="2">
    <location>
        <begin position="508"/>
        <end position="541"/>
    </location>
</feature>
<evidence type="ECO:0000256" key="2">
    <source>
        <dbReference type="SAM" id="Phobius"/>
    </source>
</evidence>
<keyword evidence="2" id="KW-0812">Transmembrane</keyword>
<feature type="transmembrane region" description="Helical" evidence="2">
    <location>
        <begin position="685"/>
        <end position="703"/>
    </location>
</feature>
<dbReference type="EMBL" id="JADBEM010000001">
    <property type="protein sequence ID" value="MBE1607811.1"/>
    <property type="molecule type" value="Genomic_DNA"/>
</dbReference>
<feature type="region of interest" description="Disordered" evidence="1">
    <location>
        <begin position="1034"/>
        <end position="1095"/>
    </location>
</feature>
<comment type="caution">
    <text evidence="3">The sequence shown here is derived from an EMBL/GenBank/DDBJ whole genome shotgun (WGS) entry which is preliminary data.</text>
</comment>
<proteinExistence type="predicted"/>
<dbReference type="PANTHER" id="PTHR43685">
    <property type="entry name" value="GLYCOSYLTRANSFERASE"/>
    <property type="match status" value="1"/>
</dbReference>
<name>A0A927MWM5_9ACTN</name>
<dbReference type="RefSeq" id="WP_192751697.1">
    <property type="nucleotide sequence ID" value="NZ_BAABJL010000040.1"/>
</dbReference>
<keyword evidence="2" id="KW-0472">Membrane</keyword>
<organism evidence="3 4">
    <name type="scientific">Actinopolymorpha pittospori</name>
    <dbReference type="NCBI Taxonomy" id="648752"/>
    <lineage>
        <taxon>Bacteria</taxon>
        <taxon>Bacillati</taxon>
        <taxon>Actinomycetota</taxon>
        <taxon>Actinomycetes</taxon>
        <taxon>Propionibacteriales</taxon>
        <taxon>Actinopolymorphaceae</taxon>
        <taxon>Actinopolymorpha</taxon>
    </lineage>
</organism>
<feature type="transmembrane region" description="Helical" evidence="2">
    <location>
        <begin position="758"/>
        <end position="779"/>
    </location>
</feature>
<feature type="transmembrane region" description="Helical" evidence="2">
    <location>
        <begin position="659"/>
        <end position="678"/>
    </location>
</feature>
<reference evidence="3" key="1">
    <citation type="submission" date="2020-10" db="EMBL/GenBank/DDBJ databases">
        <title>Sequencing the genomes of 1000 actinobacteria strains.</title>
        <authorList>
            <person name="Klenk H.-P."/>
        </authorList>
    </citation>
    <scope>NUCLEOTIDE SEQUENCE</scope>
    <source>
        <strain evidence="3">DSM 45354</strain>
    </source>
</reference>
<evidence type="ECO:0000313" key="4">
    <source>
        <dbReference type="Proteomes" id="UP000638648"/>
    </source>
</evidence>
<dbReference type="SUPFAM" id="SSF53448">
    <property type="entry name" value="Nucleotide-diphospho-sugar transferases"/>
    <property type="match status" value="1"/>
</dbReference>
<dbReference type="AlphaFoldDB" id="A0A927MWM5"/>
<feature type="compositionally biased region" description="Low complexity" evidence="1">
    <location>
        <begin position="1044"/>
        <end position="1065"/>
    </location>
</feature>
<keyword evidence="4" id="KW-1185">Reference proteome</keyword>
<feature type="transmembrane region" description="Helical" evidence="2">
    <location>
        <begin position="561"/>
        <end position="592"/>
    </location>
</feature>
<feature type="transmembrane region" description="Helical" evidence="2">
    <location>
        <begin position="604"/>
        <end position="623"/>
    </location>
</feature>
<feature type="transmembrane region" description="Helical" evidence="2">
    <location>
        <begin position="715"/>
        <end position="737"/>
    </location>
</feature>
<feature type="transmembrane region" description="Helical" evidence="2">
    <location>
        <begin position="254"/>
        <end position="276"/>
    </location>
</feature>
<feature type="transmembrane region" description="Helical" evidence="2">
    <location>
        <begin position="473"/>
        <end position="496"/>
    </location>
</feature>
<gene>
    <name evidence="3" type="ORF">HEB94_004659</name>
</gene>